<dbReference type="EMBL" id="LOPU01000029">
    <property type="protein sequence ID" value="KTG09281.1"/>
    <property type="molecule type" value="Genomic_DNA"/>
</dbReference>
<gene>
    <name evidence="2" type="ORF">AUR64_15970</name>
</gene>
<dbReference type="Pfam" id="PF26490">
    <property type="entry name" value="DUF8159"/>
    <property type="match status" value="1"/>
</dbReference>
<dbReference type="InterPro" id="IPR058473">
    <property type="entry name" value="DUF8159"/>
</dbReference>
<evidence type="ECO:0000313" key="3">
    <source>
        <dbReference type="Proteomes" id="UP000054387"/>
    </source>
</evidence>
<sequence length="125" mass="13924">MTDPSVIEEELRGNGISVESVDVDGGTEGRVDLTYMTAFPAAHVNRREVGQALTAFIDLAQRGEWEPAPVYATSIRIDDDVQGRWRADADWFDGYLSYNLSDEDFSELVLDTLEEEPSMYAGGDR</sequence>
<reference evidence="2 3" key="1">
    <citation type="submission" date="2015-12" db="EMBL/GenBank/DDBJ databases">
        <title>Haloprofundus marisrubri gen. nov., sp. nov., an extremely halophilic archaeon isolated from the Discovery deep brine-seawater interface in the Red Sea.</title>
        <authorList>
            <person name="Zhang G."/>
            <person name="Stingl U."/>
            <person name="Rashid M."/>
        </authorList>
    </citation>
    <scope>NUCLEOTIDE SEQUENCE [LARGE SCALE GENOMIC DNA]</scope>
    <source>
        <strain evidence="2 3">SB9</strain>
    </source>
</reference>
<dbReference type="RefSeq" id="WP_058582433.1">
    <property type="nucleotide sequence ID" value="NZ_LOPU01000029.1"/>
</dbReference>
<comment type="caution">
    <text evidence="2">The sequence shown here is derived from an EMBL/GenBank/DDBJ whole genome shotgun (WGS) entry which is preliminary data.</text>
</comment>
<protein>
    <recommendedName>
        <fullName evidence="1">DUF8159 domain-containing protein</fullName>
    </recommendedName>
</protein>
<accession>A0A0W1R7U6</accession>
<name>A0A0W1R7U6_9EURY</name>
<feature type="domain" description="DUF8159" evidence="1">
    <location>
        <begin position="5"/>
        <end position="117"/>
    </location>
</feature>
<proteinExistence type="predicted"/>
<dbReference type="Proteomes" id="UP000054387">
    <property type="component" value="Unassembled WGS sequence"/>
</dbReference>
<dbReference type="AlphaFoldDB" id="A0A0W1R7U6"/>
<evidence type="ECO:0000259" key="1">
    <source>
        <dbReference type="Pfam" id="PF26490"/>
    </source>
</evidence>
<dbReference type="STRING" id="1514971.AUR64_15970"/>
<evidence type="ECO:0000313" key="2">
    <source>
        <dbReference type="EMBL" id="KTG09281.1"/>
    </source>
</evidence>
<keyword evidence="3" id="KW-1185">Reference proteome</keyword>
<organism evidence="2 3">
    <name type="scientific">Haloprofundus marisrubri</name>
    <dbReference type="NCBI Taxonomy" id="1514971"/>
    <lineage>
        <taxon>Archaea</taxon>
        <taxon>Methanobacteriati</taxon>
        <taxon>Methanobacteriota</taxon>
        <taxon>Stenosarchaea group</taxon>
        <taxon>Halobacteria</taxon>
        <taxon>Halobacteriales</taxon>
        <taxon>Haloferacaceae</taxon>
        <taxon>Haloprofundus</taxon>
    </lineage>
</organism>
<dbReference type="OrthoDB" id="290983at2157"/>